<feature type="transmembrane region" description="Helical" evidence="9">
    <location>
        <begin position="12"/>
        <end position="36"/>
    </location>
</feature>
<evidence type="ECO:0000256" key="4">
    <source>
        <dbReference type="ARBA" id="ARBA00022692"/>
    </source>
</evidence>
<comment type="caution">
    <text evidence="10">The sequence shown here is derived from an EMBL/GenBank/DDBJ whole genome shotgun (WGS) entry which is preliminary data.</text>
</comment>
<evidence type="ECO:0000256" key="8">
    <source>
        <dbReference type="ARBA" id="ARBA00023316"/>
    </source>
</evidence>
<dbReference type="PANTHER" id="PTHR32044">
    <property type="entry name" value="GLUCOMANNAN 4-BETA-MANNOSYLTRANSFERASE 9"/>
    <property type="match status" value="1"/>
</dbReference>
<keyword evidence="4 9" id="KW-0812">Transmembrane</keyword>
<dbReference type="FunFam" id="3.90.550.10:FF:000057">
    <property type="entry name" value="Glycosyltransferase-like protein, family 2"/>
    <property type="match status" value="1"/>
</dbReference>
<keyword evidence="2" id="KW-0328">Glycosyltransferase</keyword>
<accession>A0A932GPQ6</accession>
<comment type="subcellular location">
    <subcellularLocation>
        <location evidence="1">Golgi apparatus membrane</location>
        <topology evidence="1">Multi-pass membrane protein</topology>
    </subcellularLocation>
</comment>
<keyword evidence="5 9" id="KW-1133">Transmembrane helix</keyword>
<evidence type="ECO:0000313" key="11">
    <source>
        <dbReference type="Proteomes" id="UP000741360"/>
    </source>
</evidence>
<name>A0A932GPQ6_UNCTE</name>
<evidence type="ECO:0000256" key="3">
    <source>
        <dbReference type="ARBA" id="ARBA00022679"/>
    </source>
</evidence>
<evidence type="ECO:0000256" key="2">
    <source>
        <dbReference type="ARBA" id="ARBA00022676"/>
    </source>
</evidence>
<proteinExistence type="predicted"/>
<dbReference type="CDD" id="cd06437">
    <property type="entry name" value="CESA_CaSu_A2"/>
    <property type="match status" value="1"/>
</dbReference>
<keyword evidence="3" id="KW-0808">Transferase</keyword>
<reference evidence="10" key="1">
    <citation type="submission" date="2020-07" db="EMBL/GenBank/DDBJ databases">
        <title>Huge and variable diversity of episymbiotic CPR bacteria and DPANN archaea in groundwater ecosystems.</title>
        <authorList>
            <person name="He C.Y."/>
            <person name="Keren R."/>
            <person name="Whittaker M."/>
            <person name="Farag I.F."/>
            <person name="Doudna J."/>
            <person name="Cate J.H.D."/>
            <person name="Banfield J.F."/>
        </authorList>
    </citation>
    <scope>NUCLEOTIDE SEQUENCE</scope>
    <source>
        <strain evidence="10">NC_groundwater_717_Ag_S-0.2um_59_8</strain>
    </source>
</reference>
<dbReference type="GO" id="GO:0071555">
    <property type="term" value="P:cell wall organization"/>
    <property type="evidence" value="ECO:0007669"/>
    <property type="project" value="UniProtKB-KW"/>
</dbReference>
<dbReference type="SUPFAM" id="SSF53448">
    <property type="entry name" value="Nucleotide-diphospho-sugar transferases"/>
    <property type="match status" value="1"/>
</dbReference>
<evidence type="ECO:0000313" key="10">
    <source>
        <dbReference type="EMBL" id="MBI3014937.1"/>
    </source>
</evidence>
<dbReference type="EMBL" id="JACPSX010000146">
    <property type="protein sequence ID" value="MBI3014937.1"/>
    <property type="molecule type" value="Genomic_DNA"/>
</dbReference>
<dbReference type="Gene3D" id="3.90.550.10">
    <property type="entry name" value="Spore Coat Polysaccharide Biosynthesis Protein SpsA, Chain A"/>
    <property type="match status" value="1"/>
</dbReference>
<evidence type="ECO:0000256" key="6">
    <source>
        <dbReference type="ARBA" id="ARBA00023034"/>
    </source>
</evidence>
<evidence type="ECO:0000256" key="1">
    <source>
        <dbReference type="ARBA" id="ARBA00004653"/>
    </source>
</evidence>
<dbReference type="AlphaFoldDB" id="A0A932GPQ6"/>
<keyword evidence="7 9" id="KW-0472">Membrane</keyword>
<dbReference type="InterPro" id="IPR029044">
    <property type="entry name" value="Nucleotide-diphossugar_trans"/>
</dbReference>
<dbReference type="PANTHER" id="PTHR32044:SF80">
    <property type="entry name" value="XYLOGLUCAN GLYCOSYLTRANSFERASE 2-RELATED"/>
    <property type="match status" value="1"/>
</dbReference>
<dbReference type="Proteomes" id="UP000741360">
    <property type="component" value="Unassembled WGS sequence"/>
</dbReference>
<gene>
    <name evidence="10" type="ORF">HYY65_07765</name>
</gene>
<sequence>MVLGNPNTIFHYVLIGFYIVCLSGLFLYGTNCYLLLLRFRSHRLQGLREYRRVLREFAVSRWYTDPPRVTVQLPVYNERYVIGRLLKAVCALDYPRDRLEIQVLDDSTDDTVEIVRRLVRGYQEEGLSIAHIRRAGRQGFKAGALRNGMETARGEFMAIFDADFVPPPDFLRKTIPYFCNPRVGMVQVRWGHMNPDDSLLTRAQSIGIDGHFSIEQGARAWSGLFLNFNGTAGIWRRQAILEAGGWQADTLTEDMDLSYRAQLAGWQLKYMMHVSCPAELPRQVSAFKSQQFRWDKGSIQPARKLIPAILKARCSRFAKYQAILHLTHYLIHPLMVATVFLSLPLM</sequence>
<feature type="transmembrane region" description="Helical" evidence="9">
    <location>
        <begin position="322"/>
        <end position="343"/>
    </location>
</feature>
<dbReference type="GO" id="GO:0016757">
    <property type="term" value="F:glycosyltransferase activity"/>
    <property type="evidence" value="ECO:0007669"/>
    <property type="project" value="UniProtKB-KW"/>
</dbReference>
<evidence type="ECO:0000256" key="5">
    <source>
        <dbReference type="ARBA" id="ARBA00022989"/>
    </source>
</evidence>
<keyword evidence="6" id="KW-0333">Golgi apparatus</keyword>
<dbReference type="Pfam" id="PF13641">
    <property type="entry name" value="Glyco_tranf_2_3"/>
    <property type="match status" value="1"/>
</dbReference>
<evidence type="ECO:0000256" key="9">
    <source>
        <dbReference type="SAM" id="Phobius"/>
    </source>
</evidence>
<protein>
    <submittedName>
        <fullName evidence="10">Glycosyltransferase</fullName>
    </submittedName>
</protein>
<organism evidence="10 11">
    <name type="scientific">Tectimicrobiota bacterium</name>
    <dbReference type="NCBI Taxonomy" id="2528274"/>
    <lineage>
        <taxon>Bacteria</taxon>
        <taxon>Pseudomonadati</taxon>
        <taxon>Nitrospinota/Tectimicrobiota group</taxon>
        <taxon>Candidatus Tectimicrobiota</taxon>
    </lineage>
</organism>
<evidence type="ECO:0000256" key="7">
    <source>
        <dbReference type="ARBA" id="ARBA00023136"/>
    </source>
</evidence>
<keyword evidence="8" id="KW-0961">Cell wall biogenesis/degradation</keyword>